<proteinExistence type="predicted"/>
<evidence type="ECO:0000313" key="1">
    <source>
        <dbReference type="EMBL" id="MBA6060319.1"/>
    </source>
</evidence>
<dbReference type="RefSeq" id="WP_182368208.1">
    <property type="nucleotide sequence ID" value="NZ_JACGCU010000022.1"/>
</dbReference>
<organism evidence="1 2">
    <name type="scientific">Pseudomonas juntendi</name>
    <dbReference type="NCBI Taxonomy" id="2666183"/>
    <lineage>
        <taxon>Bacteria</taxon>
        <taxon>Pseudomonadati</taxon>
        <taxon>Pseudomonadota</taxon>
        <taxon>Gammaproteobacteria</taxon>
        <taxon>Pseudomonadales</taxon>
        <taxon>Pseudomonadaceae</taxon>
        <taxon>Pseudomonas</taxon>
    </lineage>
</organism>
<reference evidence="1 2" key="1">
    <citation type="submission" date="2020-07" db="EMBL/GenBank/DDBJ databases">
        <title>Diversity of carbapenemase encoding genes among Pseudomonas putida group clinical isolates in a tertiary Brazilian hospital.</title>
        <authorList>
            <person name="Alberto-Lei F."/>
            <person name="Nodari C.S."/>
            <person name="Streling A.P."/>
            <person name="Paulino J.T."/>
            <person name="Bessa-Neto F.O."/>
            <person name="Cayo R."/>
            <person name="Gales A.C."/>
        </authorList>
    </citation>
    <scope>NUCLEOTIDE SEQUENCE [LARGE SCALE GENOMIC DNA]</scope>
    <source>
        <strain evidence="1 2">14535</strain>
    </source>
</reference>
<dbReference type="Proteomes" id="UP000556620">
    <property type="component" value="Unassembled WGS sequence"/>
</dbReference>
<dbReference type="EMBL" id="JACGCU010000022">
    <property type="protein sequence ID" value="MBA6060319.1"/>
    <property type="molecule type" value="Genomic_DNA"/>
</dbReference>
<gene>
    <name evidence="1" type="ORF">H4C44_14170</name>
</gene>
<protein>
    <submittedName>
        <fullName evidence="1">Glycosyltransferase subfamily GT2 protein</fullName>
    </submittedName>
</protein>
<dbReference type="InterPro" id="IPR029044">
    <property type="entry name" value="Nucleotide-diphossugar_trans"/>
</dbReference>
<dbReference type="AlphaFoldDB" id="A0A7W2PTK1"/>
<evidence type="ECO:0000313" key="2">
    <source>
        <dbReference type="Proteomes" id="UP000556620"/>
    </source>
</evidence>
<dbReference type="GO" id="GO:0016740">
    <property type="term" value="F:transferase activity"/>
    <property type="evidence" value="ECO:0007669"/>
    <property type="project" value="UniProtKB-KW"/>
</dbReference>
<comment type="caution">
    <text evidence="1">The sequence shown here is derived from an EMBL/GenBank/DDBJ whole genome shotgun (WGS) entry which is preliminary data.</text>
</comment>
<dbReference type="SUPFAM" id="SSF53448">
    <property type="entry name" value="Nucleotide-diphospho-sugar transferases"/>
    <property type="match status" value="1"/>
</dbReference>
<name>A0A7W2PTK1_9PSED</name>
<accession>A0A7W2PTK1</accession>
<sequence>MVGGKKTGCGIVTFNRPQLLLKLYKSLPHDILDVIHIVNDGEWYDSFEVIPTHLISHNSRNLGVGKSKNKALQHLLDQGCEHIFLIEDDIFIKDVRVFEAYVEASNWSGVQHLNFSQHGRMNKTREGAPKPVASVSCDGVATILLYRHCVGAFSYYTRHSLLVSGLMDTRFHNALEHVDHTLEIIKRSMHPPFWYFADIVDSGRYIGDEEWSLEQSTISSGDHHQHEVAEAVRIFTLKHGCAPSELPLAPEWEVRETLLKIKDMYGERTGMHASKEKKMLDLIV</sequence>
<keyword evidence="1" id="KW-0808">Transferase</keyword>